<evidence type="ECO:0000256" key="3">
    <source>
        <dbReference type="ARBA" id="ARBA00023082"/>
    </source>
</evidence>
<dbReference type="AlphaFoldDB" id="A0A972GUG8"/>
<dbReference type="Gene3D" id="1.10.10.10">
    <property type="entry name" value="Winged helix-like DNA-binding domain superfamily/Winged helix DNA-binding domain"/>
    <property type="match status" value="1"/>
</dbReference>
<dbReference type="PANTHER" id="PTHR43133:SF60">
    <property type="entry name" value="RNA POLYMERASE SIGMA FACTOR SIGV"/>
    <property type="match status" value="1"/>
</dbReference>
<evidence type="ECO:0000256" key="1">
    <source>
        <dbReference type="ARBA" id="ARBA00010641"/>
    </source>
</evidence>
<dbReference type="GO" id="GO:0003677">
    <property type="term" value="F:DNA binding"/>
    <property type="evidence" value="ECO:0007669"/>
    <property type="project" value="UniProtKB-KW"/>
</dbReference>
<dbReference type="InterPro" id="IPR013324">
    <property type="entry name" value="RNA_pol_sigma_r3/r4-like"/>
</dbReference>
<dbReference type="InterPro" id="IPR014284">
    <property type="entry name" value="RNA_pol_sigma-70_dom"/>
</dbReference>
<keyword evidence="10" id="KW-1185">Reference proteome</keyword>
<dbReference type="InterPro" id="IPR036388">
    <property type="entry name" value="WH-like_DNA-bd_sf"/>
</dbReference>
<dbReference type="GO" id="GO:0016987">
    <property type="term" value="F:sigma factor activity"/>
    <property type="evidence" value="ECO:0007669"/>
    <property type="project" value="UniProtKB-KW"/>
</dbReference>
<dbReference type="Pfam" id="PF04542">
    <property type="entry name" value="Sigma70_r2"/>
    <property type="match status" value="1"/>
</dbReference>
<evidence type="ECO:0000256" key="4">
    <source>
        <dbReference type="ARBA" id="ARBA00023125"/>
    </source>
</evidence>
<dbReference type="PANTHER" id="PTHR43133">
    <property type="entry name" value="RNA POLYMERASE ECF-TYPE SIGMA FACTO"/>
    <property type="match status" value="1"/>
</dbReference>
<sequence>MNLLRSQSQYRLNKSFREEERPPMTEDELHEWIAKVNQGNKEAFRRLYEHSKEHVYHTVSFLVSNKNDVCDVVSEVYTELFKALPSYNYETPYRSWLNGLIIRQTRSWNRKLWRRFRIINRSKLLEPLEHTPEDMEQIHLRNEQGSELAELVQKLSYKHSEVIVLRYFQDCSFEEISELLDIPLSTAKSRHRVALEKLRKQAQSAMKENEEALLYVHRKST</sequence>
<protein>
    <submittedName>
        <fullName evidence="9">Sigma-70 family RNA polymerase sigma factor</fullName>
    </submittedName>
</protein>
<dbReference type="Proteomes" id="UP000641588">
    <property type="component" value="Unassembled WGS sequence"/>
</dbReference>
<dbReference type="NCBIfam" id="NF009195">
    <property type="entry name" value="PRK12543.1"/>
    <property type="match status" value="1"/>
</dbReference>
<dbReference type="Pfam" id="PF04545">
    <property type="entry name" value="Sigma70_r4"/>
    <property type="match status" value="1"/>
</dbReference>
<evidence type="ECO:0000256" key="5">
    <source>
        <dbReference type="ARBA" id="ARBA00023163"/>
    </source>
</evidence>
<name>A0A972GUG8_9BACL</name>
<evidence type="ECO:0000259" key="7">
    <source>
        <dbReference type="Pfam" id="PF04542"/>
    </source>
</evidence>
<evidence type="ECO:0000256" key="2">
    <source>
        <dbReference type="ARBA" id="ARBA00023015"/>
    </source>
</evidence>
<dbReference type="InterPro" id="IPR007630">
    <property type="entry name" value="RNA_pol_sigma70_r4"/>
</dbReference>
<gene>
    <name evidence="9" type="ORF">GC093_24725</name>
</gene>
<proteinExistence type="inferred from homology"/>
<feature type="domain" description="RNA polymerase sigma-70 region 4" evidence="8">
    <location>
        <begin position="153"/>
        <end position="200"/>
    </location>
</feature>
<evidence type="ECO:0000256" key="6">
    <source>
        <dbReference type="SAM" id="Coils"/>
    </source>
</evidence>
<comment type="similarity">
    <text evidence="1">Belongs to the sigma-70 factor family. ECF subfamily.</text>
</comment>
<reference evidence="9" key="1">
    <citation type="submission" date="2019-10" db="EMBL/GenBank/DDBJ databases">
        <title>Description of Paenibacillus glebae sp. nov.</title>
        <authorList>
            <person name="Carlier A."/>
            <person name="Qi S."/>
        </authorList>
    </citation>
    <scope>NUCLEOTIDE SEQUENCE</scope>
    <source>
        <strain evidence="9">LMG 31456</strain>
    </source>
</reference>
<feature type="domain" description="RNA polymerase sigma-70 region 2" evidence="7">
    <location>
        <begin position="47"/>
        <end position="115"/>
    </location>
</feature>
<accession>A0A972GUG8</accession>
<keyword evidence="4" id="KW-0238">DNA-binding</keyword>
<dbReference type="InterPro" id="IPR007627">
    <property type="entry name" value="RNA_pol_sigma70_r2"/>
</dbReference>
<dbReference type="Gene3D" id="1.10.1740.10">
    <property type="match status" value="1"/>
</dbReference>
<evidence type="ECO:0000313" key="9">
    <source>
        <dbReference type="EMBL" id="NOU96395.1"/>
    </source>
</evidence>
<keyword evidence="5" id="KW-0804">Transcription</keyword>
<dbReference type="EMBL" id="WHOD01000097">
    <property type="protein sequence ID" value="NOU96395.1"/>
    <property type="molecule type" value="Genomic_DNA"/>
</dbReference>
<dbReference type="CDD" id="cd06171">
    <property type="entry name" value="Sigma70_r4"/>
    <property type="match status" value="1"/>
</dbReference>
<keyword evidence="6" id="KW-0175">Coiled coil</keyword>
<keyword evidence="3" id="KW-0731">Sigma factor</keyword>
<dbReference type="SUPFAM" id="SSF88946">
    <property type="entry name" value="Sigma2 domain of RNA polymerase sigma factors"/>
    <property type="match status" value="1"/>
</dbReference>
<comment type="caution">
    <text evidence="9">The sequence shown here is derived from an EMBL/GenBank/DDBJ whole genome shotgun (WGS) entry which is preliminary data.</text>
</comment>
<evidence type="ECO:0000259" key="8">
    <source>
        <dbReference type="Pfam" id="PF04545"/>
    </source>
</evidence>
<dbReference type="InterPro" id="IPR039425">
    <property type="entry name" value="RNA_pol_sigma-70-like"/>
</dbReference>
<evidence type="ECO:0000313" key="10">
    <source>
        <dbReference type="Proteomes" id="UP000641588"/>
    </source>
</evidence>
<feature type="coiled-coil region" evidence="6">
    <location>
        <begin position="188"/>
        <end position="215"/>
    </location>
</feature>
<dbReference type="NCBIfam" id="TIGR02937">
    <property type="entry name" value="sigma70-ECF"/>
    <property type="match status" value="1"/>
</dbReference>
<dbReference type="GO" id="GO:0006352">
    <property type="term" value="P:DNA-templated transcription initiation"/>
    <property type="evidence" value="ECO:0007669"/>
    <property type="project" value="InterPro"/>
</dbReference>
<keyword evidence="2" id="KW-0805">Transcription regulation</keyword>
<organism evidence="9 10">
    <name type="scientific">Paenibacillus foliorum</name>
    <dbReference type="NCBI Taxonomy" id="2654974"/>
    <lineage>
        <taxon>Bacteria</taxon>
        <taxon>Bacillati</taxon>
        <taxon>Bacillota</taxon>
        <taxon>Bacilli</taxon>
        <taxon>Bacillales</taxon>
        <taxon>Paenibacillaceae</taxon>
        <taxon>Paenibacillus</taxon>
    </lineage>
</organism>
<dbReference type="SUPFAM" id="SSF88659">
    <property type="entry name" value="Sigma3 and sigma4 domains of RNA polymerase sigma factors"/>
    <property type="match status" value="1"/>
</dbReference>
<dbReference type="InterPro" id="IPR013325">
    <property type="entry name" value="RNA_pol_sigma_r2"/>
</dbReference>